<protein>
    <submittedName>
        <fullName evidence="1">CLUMA_CG014085, isoform A</fullName>
    </submittedName>
</protein>
<accession>A0A1J1IM71</accession>
<dbReference type="EMBL" id="CVRI01000054">
    <property type="protein sequence ID" value="CRL00834.1"/>
    <property type="molecule type" value="Genomic_DNA"/>
</dbReference>
<keyword evidence="2" id="KW-1185">Reference proteome</keyword>
<evidence type="ECO:0000313" key="2">
    <source>
        <dbReference type="Proteomes" id="UP000183832"/>
    </source>
</evidence>
<name>A0A1J1IM71_9DIPT</name>
<dbReference type="Proteomes" id="UP000183832">
    <property type="component" value="Unassembled WGS sequence"/>
</dbReference>
<sequence length="68" mass="8070">MILLNLKLKLQNNNNIAITAEFINHKRHKSQQILWILTSEHLTNQELLREFLQLSAITSQLLDFHIQH</sequence>
<reference evidence="1 2" key="1">
    <citation type="submission" date="2015-04" db="EMBL/GenBank/DDBJ databases">
        <authorList>
            <person name="Syromyatnikov M.Y."/>
            <person name="Popov V.N."/>
        </authorList>
    </citation>
    <scope>NUCLEOTIDE SEQUENCE [LARGE SCALE GENOMIC DNA]</scope>
</reference>
<dbReference type="AlphaFoldDB" id="A0A1J1IM71"/>
<gene>
    <name evidence="1" type="ORF">CLUMA_CG014085</name>
</gene>
<organism evidence="1 2">
    <name type="scientific">Clunio marinus</name>
    <dbReference type="NCBI Taxonomy" id="568069"/>
    <lineage>
        <taxon>Eukaryota</taxon>
        <taxon>Metazoa</taxon>
        <taxon>Ecdysozoa</taxon>
        <taxon>Arthropoda</taxon>
        <taxon>Hexapoda</taxon>
        <taxon>Insecta</taxon>
        <taxon>Pterygota</taxon>
        <taxon>Neoptera</taxon>
        <taxon>Endopterygota</taxon>
        <taxon>Diptera</taxon>
        <taxon>Nematocera</taxon>
        <taxon>Chironomoidea</taxon>
        <taxon>Chironomidae</taxon>
        <taxon>Clunio</taxon>
    </lineage>
</organism>
<proteinExistence type="predicted"/>
<evidence type="ECO:0000313" key="1">
    <source>
        <dbReference type="EMBL" id="CRL00834.1"/>
    </source>
</evidence>